<protein>
    <submittedName>
        <fullName evidence="1">Ornithine cyclodeaminase</fullName>
    </submittedName>
</protein>
<proteinExistence type="predicted"/>
<name>A0ABN5DLI8_9MICO</name>
<dbReference type="InterPro" id="IPR003462">
    <property type="entry name" value="ODC_Mu_crystall"/>
</dbReference>
<dbReference type="Pfam" id="PF02423">
    <property type="entry name" value="OCD_Mu_crystall"/>
    <property type="match status" value="1"/>
</dbReference>
<reference evidence="1 2" key="1">
    <citation type="journal article" date="2016" name="Int. J. Syst. Evol. Microbiol.">
        <title>Dermabacter jinjuensis sp. nov., a novel species of the genus Dermabacter isolated from a clinical specimen.</title>
        <authorList>
            <person name="Park Y.K."/>
            <person name="Lee K.M."/>
            <person name="Lee W.K."/>
            <person name="Cho M.J."/>
            <person name="Lee H.S."/>
            <person name="Cho Y.G."/>
            <person name="Lee Y.C."/>
            <person name="Lee W.K."/>
            <person name="Seong W.K."/>
            <person name="Hwang K.J."/>
        </authorList>
    </citation>
    <scope>NUCLEOTIDE SEQUENCE [LARGE SCALE GENOMIC DNA]</scope>
    <source>
        <strain evidence="1 2">32T</strain>
    </source>
</reference>
<keyword evidence="2" id="KW-1185">Reference proteome</keyword>
<accession>A0ABN5DLI8</accession>
<organism evidence="1 2">
    <name type="scientific">Dermabacter jinjuensis</name>
    <dbReference type="NCBI Taxonomy" id="1667168"/>
    <lineage>
        <taxon>Bacteria</taxon>
        <taxon>Bacillati</taxon>
        <taxon>Actinomycetota</taxon>
        <taxon>Actinomycetes</taxon>
        <taxon>Micrococcales</taxon>
        <taxon>Dermabacteraceae</taxon>
        <taxon>Dermabacter</taxon>
    </lineage>
</organism>
<sequence length="341" mass="34575">MKNYTAEHVFALGYRAAADALTAALASGFDPAGDPERTFTSVGTGEFLTMPSRVGDDAGIKILTLAPHNPDKSLPFIQGTYLLCDAQTLTPRSLVDGIALTALRTPAVAIAAARPALRAIAAHVTLRPNVVAFGAGVQGEGLVRALADECGSGGVGFDALGSVTYAVRSPENVSESALAVSAGGSAGDVGTVKAGSDACRAAVEVADVIVCASAAKEAVFDDAWVQGHAAVLAVGAHTPQTREVPAGTMGRARVIVEDQAVALRENGDVVRAIADGSLAEGAPISMKSLLGKETAAKVETSAPSSPTVVTTVGMSWQDLVVAAAVARHADENASFRKSCEN</sequence>
<dbReference type="PANTHER" id="PTHR13812:SF19">
    <property type="entry name" value="KETIMINE REDUCTASE MU-CRYSTALLIN"/>
    <property type="match status" value="1"/>
</dbReference>
<dbReference type="Gene3D" id="3.30.1780.10">
    <property type="entry name" value="ornithine cyclodeaminase, domain 1"/>
    <property type="match status" value="1"/>
</dbReference>
<dbReference type="PANTHER" id="PTHR13812">
    <property type="entry name" value="KETIMINE REDUCTASE MU-CRYSTALLIN"/>
    <property type="match status" value="1"/>
</dbReference>
<gene>
    <name evidence="1" type="ORF">COP05_00580</name>
</gene>
<dbReference type="Gene3D" id="3.40.50.720">
    <property type="entry name" value="NAD(P)-binding Rossmann-like Domain"/>
    <property type="match status" value="1"/>
</dbReference>
<dbReference type="EMBL" id="CP023482">
    <property type="protein sequence ID" value="ATH95756.1"/>
    <property type="molecule type" value="Genomic_DNA"/>
</dbReference>
<dbReference type="SUPFAM" id="SSF51735">
    <property type="entry name" value="NAD(P)-binding Rossmann-fold domains"/>
    <property type="match status" value="1"/>
</dbReference>
<dbReference type="InterPro" id="IPR023401">
    <property type="entry name" value="ODC_N"/>
</dbReference>
<dbReference type="RefSeq" id="WP_096882338.1">
    <property type="nucleotide sequence ID" value="NZ_CP023482.1"/>
</dbReference>
<evidence type="ECO:0000313" key="1">
    <source>
        <dbReference type="EMBL" id="ATH95756.1"/>
    </source>
</evidence>
<dbReference type="InterPro" id="IPR036291">
    <property type="entry name" value="NAD(P)-bd_dom_sf"/>
</dbReference>
<evidence type="ECO:0000313" key="2">
    <source>
        <dbReference type="Proteomes" id="UP000815698"/>
    </source>
</evidence>
<dbReference type="Proteomes" id="UP000815698">
    <property type="component" value="Chromosome"/>
</dbReference>